<dbReference type="PROSITE" id="PS00292">
    <property type="entry name" value="CYCLINS"/>
    <property type="match status" value="1"/>
</dbReference>
<keyword evidence="9" id="KW-1185">Reference proteome</keyword>
<name>A0A9P0QUW4_9ASCO</name>
<feature type="compositionally biased region" description="Polar residues" evidence="5">
    <location>
        <begin position="51"/>
        <end position="69"/>
    </location>
</feature>
<evidence type="ECO:0000259" key="6">
    <source>
        <dbReference type="SMART" id="SM00385"/>
    </source>
</evidence>
<dbReference type="SMART" id="SM01332">
    <property type="entry name" value="Cyclin_C"/>
    <property type="match status" value="1"/>
</dbReference>
<feature type="domain" description="Cyclin-like" evidence="6">
    <location>
        <begin position="248"/>
        <end position="332"/>
    </location>
</feature>
<dbReference type="Pfam" id="PF00134">
    <property type="entry name" value="Cyclin_N"/>
    <property type="match status" value="1"/>
</dbReference>
<evidence type="ECO:0000256" key="4">
    <source>
        <dbReference type="RuleBase" id="RU000383"/>
    </source>
</evidence>
<dbReference type="OrthoDB" id="5590282at2759"/>
<dbReference type="GO" id="GO:0007346">
    <property type="term" value="P:regulation of mitotic cell cycle"/>
    <property type="evidence" value="ECO:0007669"/>
    <property type="project" value="UniProtKB-ARBA"/>
</dbReference>
<dbReference type="PANTHER" id="PTHR10177">
    <property type="entry name" value="CYCLINS"/>
    <property type="match status" value="1"/>
</dbReference>
<keyword evidence="1" id="KW-0132">Cell division</keyword>
<feature type="domain" description="Cyclin C-terminal" evidence="7">
    <location>
        <begin position="341"/>
        <end position="457"/>
    </location>
</feature>
<reference evidence="8" key="1">
    <citation type="submission" date="2022-03" db="EMBL/GenBank/DDBJ databases">
        <authorList>
            <person name="Legras J.-L."/>
            <person name="Devillers H."/>
            <person name="Grondin C."/>
        </authorList>
    </citation>
    <scope>NUCLEOTIDE SEQUENCE</scope>
    <source>
        <strain evidence="8">CLIB 1423</strain>
    </source>
</reference>
<dbReference type="GO" id="GO:0016538">
    <property type="term" value="F:cyclin-dependent protein serine/threonine kinase regulator activity"/>
    <property type="evidence" value="ECO:0007669"/>
    <property type="project" value="InterPro"/>
</dbReference>
<comment type="similarity">
    <text evidence="4">Belongs to the cyclin family.</text>
</comment>
<protein>
    <submittedName>
        <fullName evidence="8">G2/mitotic-specific cyclin-2</fullName>
    </submittedName>
</protein>
<keyword evidence="2 4" id="KW-0195">Cyclin</keyword>
<dbReference type="Pfam" id="PF02984">
    <property type="entry name" value="Cyclin_C"/>
    <property type="match status" value="1"/>
</dbReference>
<dbReference type="InterPro" id="IPR006671">
    <property type="entry name" value="Cyclin_N"/>
</dbReference>
<evidence type="ECO:0000259" key="7">
    <source>
        <dbReference type="SMART" id="SM01332"/>
    </source>
</evidence>
<accession>A0A9P0QUW4</accession>
<feature type="region of interest" description="Disordered" evidence="5">
    <location>
        <begin position="17"/>
        <end position="138"/>
    </location>
</feature>
<dbReference type="CDD" id="cd20568">
    <property type="entry name" value="CYCLIN_CLBs_yeast_rpt1"/>
    <property type="match status" value="1"/>
</dbReference>
<feature type="domain" description="Cyclin-like" evidence="6">
    <location>
        <begin position="345"/>
        <end position="428"/>
    </location>
</feature>
<dbReference type="InterPro" id="IPR048258">
    <property type="entry name" value="Cyclins_cyclin-box"/>
</dbReference>
<comment type="caution">
    <text evidence="8">The sequence shown here is derived from an EMBL/GenBank/DDBJ whole genome shotgun (WGS) entry which is preliminary data.</text>
</comment>
<dbReference type="InterPro" id="IPR046965">
    <property type="entry name" value="Cyclin_A/B-like"/>
</dbReference>
<dbReference type="Gene3D" id="1.10.472.10">
    <property type="entry name" value="Cyclin-like"/>
    <property type="match status" value="2"/>
</dbReference>
<evidence type="ECO:0000313" key="9">
    <source>
        <dbReference type="Proteomes" id="UP000837801"/>
    </source>
</evidence>
<dbReference type="AlphaFoldDB" id="A0A9P0QUW4"/>
<evidence type="ECO:0000313" key="8">
    <source>
        <dbReference type="EMBL" id="CAH2355509.1"/>
    </source>
</evidence>
<dbReference type="EMBL" id="CAKXYY010000027">
    <property type="protein sequence ID" value="CAH2355509.1"/>
    <property type="molecule type" value="Genomic_DNA"/>
</dbReference>
<gene>
    <name evidence="8" type="ORF">CLIB1423_27S01200</name>
</gene>
<dbReference type="InterPro" id="IPR039361">
    <property type="entry name" value="Cyclin"/>
</dbReference>
<dbReference type="GO" id="GO:0051301">
    <property type="term" value="P:cell division"/>
    <property type="evidence" value="ECO:0007669"/>
    <property type="project" value="UniProtKB-KW"/>
</dbReference>
<dbReference type="FunFam" id="1.10.472.10:FF:000001">
    <property type="entry name" value="G2/mitotic-specific cyclin"/>
    <property type="match status" value="1"/>
</dbReference>
<feature type="compositionally biased region" description="Polar residues" evidence="5">
    <location>
        <begin position="99"/>
        <end position="115"/>
    </location>
</feature>
<dbReference type="InterPro" id="IPR004367">
    <property type="entry name" value="Cyclin_C-dom"/>
</dbReference>
<dbReference type="InterPro" id="IPR036915">
    <property type="entry name" value="Cyclin-like_sf"/>
</dbReference>
<evidence type="ECO:0000256" key="2">
    <source>
        <dbReference type="ARBA" id="ARBA00023127"/>
    </source>
</evidence>
<dbReference type="GO" id="GO:0044772">
    <property type="term" value="P:mitotic cell cycle phase transition"/>
    <property type="evidence" value="ECO:0007669"/>
    <property type="project" value="InterPro"/>
</dbReference>
<dbReference type="PIRSF" id="PIRSF001771">
    <property type="entry name" value="Cyclin_A_B_D_E"/>
    <property type="match status" value="1"/>
</dbReference>
<dbReference type="CDD" id="cd20512">
    <property type="entry name" value="CYCLIN_CLBs_yeast_rpt2"/>
    <property type="match status" value="1"/>
</dbReference>
<dbReference type="InterPro" id="IPR013763">
    <property type="entry name" value="Cyclin-like_dom"/>
</dbReference>
<proteinExistence type="inferred from homology"/>
<evidence type="ECO:0000256" key="5">
    <source>
        <dbReference type="SAM" id="MobiDB-lite"/>
    </source>
</evidence>
<dbReference type="SMART" id="SM00385">
    <property type="entry name" value="CYCLIN"/>
    <property type="match status" value="2"/>
</dbReference>
<sequence>MPQTVINNENEYRFTRSSKIVPQDETTVSTGPAATVSTSTTTTTTTQSTQNSHKPSTKNADDSSIQVNTREYLGDLSNQDTGHPGQLKRRPLGGDVQPLRQSAIVSHNNSNTGGTNAKDKELIPPRLPQKRQATESSTNLVEKLHISRHPHPHTSIQVNAVGPAGIQDIAAGSSSSVNVPYKKSKLTPVDYEWEDLDEEDMDDPLMASEYVNDIFPYLRELEIKSLPDSQYLFKQRHLKPKMRSILVDWLVEMHLRFRLLPETLFLAINIMDRFMSLEVVQIDKLQLLATGSLFIAAKYEEVFSPSVKNYAYFTDGSYTEEEILQAEKYILTVLNFDLSYPNPMNFLRRISKADDYDVQSRTLGKYLLEISIIDYKFIGVLPSLCSASAMYIARSILSKDPVWNGNLIHYSGGYRVSDMKDCIEKIIAFLVAPVEHDEFFKKYASRKFMKASILCRNWAKKVVQENRDIFV</sequence>
<dbReference type="Proteomes" id="UP000837801">
    <property type="component" value="Unassembled WGS sequence"/>
</dbReference>
<evidence type="ECO:0000256" key="3">
    <source>
        <dbReference type="ARBA" id="ARBA00023306"/>
    </source>
</evidence>
<feature type="compositionally biased region" description="Low complexity" evidence="5">
    <location>
        <begin position="26"/>
        <end position="50"/>
    </location>
</feature>
<organism evidence="8 9">
    <name type="scientific">[Candida] railenensis</name>
    <dbReference type="NCBI Taxonomy" id="45579"/>
    <lineage>
        <taxon>Eukaryota</taxon>
        <taxon>Fungi</taxon>
        <taxon>Dikarya</taxon>
        <taxon>Ascomycota</taxon>
        <taxon>Saccharomycotina</taxon>
        <taxon>Pichiomycetes</taxon>
        <taxon>Debaryomycetaceae</taxon>
        <taxon>Kurtzmaniella</taxon>
    </lineage>
</organism>
<dbReference type="SUPFAM" id="SSF47954">
    <property type="entry name" value="Cyclin-like"/>
    <property type="match status" value="2"/>
</dbReference>
<keyword evidence="3" id="KW-0131">Cell cycle</keyword>
<evidence type="ECO:0000256" key="1">
    <source>
        <dbReference type="ARBA" id="ARBA00022618"/>
    </source>
</evidence>